<dbReference type="OrthoDB" id="5062850at2759"/>
<dbReference type="AlphaFoldDB" id="A0A2L2SPN2"/>
<protein>
    <submittedName>
        <fullName evidence="1">Uncharacterized protein</fullName>
    </submittedName>
</protein>
<evidence type="ECO:0000313" key="2">
    <source>
        <dbReference type="Proteomes" id="UP000245910"/>
    </source>
</evidence>
<keyword evidence="2" id="KW-1185">Reference proteome</keyword>
<dbReference type="EMBL" id="LN649232">
    <property type="protein sequence ID" value="CEI38511.1"/>
    <property type="molecule type" value="Genomic_DNA"/>
</dbReference>
<organism evidence="1 2">
    <name type="scientific">Fusarium venenatum</name>
    <dbReference type="NCBI Taxonomy" id="56646"/>
    <lineage>
        <taxon>Eukaryota</taxon>
        <taxon>Fungi</taxon>
        <taxon>Dikarya</taxon>
        <taxon>Ascomycota</taxon>
        <taxon>Pezizomycotina</taxon>
        <taxon>Sordariomycetes</taxon>
        <taxon>Hypocreomycetidae</taxon>
        <taxon>Hypocreales</taxon>
        <taxon>Nectriaceae</taxon>
        <taxon>Fusarium</taxon>
    </lineage>
</organism>
<proteinExistence type="predicted"/>
<name>A0A2L2SPN2_9HYPO</name>
<evidence type="ECO:0000313" key="1">
    <source>
        <dbReference type="EMBL" id="CEI38511.1"/>
    </source>
</evidence>
<reference evidence="2" key="1">
    <citation type="submission" date="2014-10" db="EMBL/GenBank/DDBJ databases">
        <authorList>
            <person name="King R."/>
        </authorList>
    </citation>
    <scope>NUCLEOTIDE SEQUENCE [LARGE SCALE GENOMIC DNA]</scope>
    <source>
        <strain evidence="2">A3/5</strain>
    </source>
</reference>
<dbReference type="Proteomes" id="UP000245910">
    <property type="component" value="Chromosome IIII"/>
</dbReference>
<sequence>MATERRITDLPLEIRQQIFREYFKVQGGYVYNSQSDKLRNADDTLIDLSLICTCRSIANDCKHLPLAVNTIHFSTLYREDWRSLAGCFNLVAAYYYVLQQDIVLHLAHLITPEMHAQLENKFPGFRSKLDAERTFHFRTWDTGDRTIPDQDLDNTSTSNHMRPAVCQFVRDFYDFEISEYDKNHPYPRPYQGYAGALEYPGPSFPRDYRPDSCEEAYQQWDKYSGEVRQCLTHCLRLIADENPEEFSNRVYTSLPHWIGKYSAKEFFDLRFDCWAIPSQSQVQNAMERLYIPDFVWKLPNLWSYSWKPKQLDKLRSLPKSYFLEDYEHPPFQFNARGRGLARFSAAATAIRFLSILPNTQRTQTRALILHEDSPSVNRSSLHCNGLIPFFKENPLLQVERRFNIVNAVDITGSYGNVDEVMSSWAQGSCETIFDDEAIITNMSRWLLDTIATCNEGIPTGSLTLLLESDPYTDFCTEAFQELIHSRIAQGHAIRDCLELGLFKHLTSKQVEELRRQFTFEDGFEEAMVHLVNKTSTVFRCDFNPGVPEDCQKIVNDMKATSPADIWKYWETKRLALGYVDLPVEWTREMISKVYEIETEDEHFQARSCDSEQCRFE</sequence>
<accession>A0A2L2SPN2</accession>